<evidence type="ECO:0000256" key="6">
    <source>
        <dbReference type="RuleBase" id="RU366025"/>
    </source>
</evidence>
<dbReference type="GO" id="GO:0004843">
    <property type="term" value="F:cysteine-type deubiquitinase activity"/>
    <property type="evidence" value="ECO:0007669"/>
    <property type="project" value="UniProtKB-UniRule"/>
</dbReference>
<dbReference type="PANTHER" id="PTHR43982">
    <property type="entry name" value="UBIQUITIN CARBOXYL-TERMINAL HYDROLASE"/>
    <property type="match status" value="1"/>
</dbReference>
<keyword evidence="11" id="KW-1185">Reference proteome</keyword>
<keyword evidence="5 6" id="KW-0788">Thiol protease</keyword>
<evidence type="ECO:0000259" key="8">
    <source>
        <dbReference type="PROSITE" id="PS50053"/>
    </source>
</evidence>
<dbReference type="PROSITE" id="PS00973">
    <property type="entry name" value="USP_2"/>
    <property type="match status" value="1"/>
</dbReference>
<feature type="region of interest" description="Disordered" evidence="7">
    <location>
        <begin position="385"/>
        <end position="415"/>
    </location>
</feature>
<comment type="caution">
    <text evidence="10">The sequence shown here is derived from an EMBL/GenBank/DDBJ whole genome shotgun (WGS) entry which is preliminary data.</text>
</comment>
<dbReference type="GO" id="GO:0061136">
    <property type="term" value="P:regulation of proteasomal protein catabolic process"/>
    <property type="evidence" value="ECO:0007669"/>
    <property type="project" value="TreeGrafter"/>
</dbReference>
<dbReference type="EC" id="3.4.19.12" evidence="6"/>
<comment type="similarity">
    <text evidence="6">Belongs to the peptidase C19 family.</text>
</comment>
<evidence type="ECO:0000256" key="1">
    <source>
        <dbReference type="ARBA" id="ARBA00000707"/>
    </source>
</evidence>
<dbReference type="AlphaFoldDB" id="A0A9W9AFI6"/>
<dbReference type="GO" id="GO:0016579">
    <property type="term" value="P:protein deubiquitination"/>
    <property type="evidence" value="ECO:0007669"/>
    <property type="project" value="InterPro"/>
</dbReference>
<protein>
    <recommendedName>
        <fullName evidence="6">Ubiquitin carboxyl-terminal hydrolase</fullName>
        <ecNumber evidence="6">3.4.19.12</ecNumber>
    </recommendedName>
</protein>
<evidence type="ECO:0000313" key="11">
    <source>
        <dbReference type="Proteomes" id="UP001150266"/>
    </source>
</evidence>
<dbReference type="SUPFAM" id="SSF54236">
    <property type="entry name" value="Ubiquitin-like"/>
    <property type="match status" value="1"/>
</dbReference>
<dbReference type="InterPro" id="IPR000626">
    <property type="entry name" value="Ubiquitin-like_dom"/>
</dbReference>
<dbReference type="Gene3D" id="3.10.20.90">
    <property type="entry name" value="Phosphatidylinositol 3-kinase Catalytic Subunit, Chain A, domain 1"/>
    <property type="match status" value="1"/>
</dbReference>
<dbReference type="CDD" id="cd16104">
    <property type="entry name" value="Ubl_USP14_like"/>
    <property type="match status" value="1"/>
</dbReference>
<dbReference type="PANTHER" id="PTHR43982:SF1">
    <property type="entry name" value="UBIQUITIN CARBOXYL-TERMINAL HYDROLASE 14"/>
    <property type="match status" value="1"/>
</dbReference>
<dbReference type="GO" id="GO:0043161">
    <property type="term" value="P:proteasome-mediated ubiquitin-dependent protein catabolic process"/>
    <property type="evidence" value="ECO:0007669"/>
    <property type="project" value="InterPro"/>
</dbReference>
<dbReference type="OrthoDB" id="333239at2759"/>
<evidence type="ECO:0000256" key="5">
    <source>
        <dbReference type="ARBA" id="ARBA00022807"/>
    </source>
</evidence>
<dbReference type="InterPro" id="IPR018200">
    <property type="entry name" value="USP_CS"/>
</dbReference>
<dbReference type="PROSITE" id="PS50235">
    <property type="entry name" value="USP_3"/>
    <property type="match status" value="1"/>
</dbReference>
<feature type="domain" description="USP" evidence="9">
    <location>
        <begin position="105"/>
        <end position="615"/>
    </location>
</feature>
<feature type="compositionally biased region" description="Polar residues" evidence="7">
    <location>
        <begin position="513"/>
        <end position="523"/>
    </location>
</feature>
<keyword evidence="4 6" id="KW-0378">Hydrolase</keyword>
<feature type="compositionally biased region" description="Low complexity" evidence="7">
    <location>
        <begin position="429"/>
        <end position="439"/>
    </location>
</feature>
<dbReference type="Gene3D" id="3.90.70.10">
    <property type="entry name" value="Cysteine proteinases"/>
    <property type="match status" value="1"/>
</dbReference>
<dbReference type="PROSITE" id="PS50053">
    <property type="entry name" value="UBIQUITIN_2"/>
    <property type="match status" value="1"/>
</dbReference>
<evidence type="ECO:0000256" key="3">
    <source>
        <dbReference type="ARBA" id="ARBA00022786"/>
    </source>
</evidence>
<feature type="domain" description="Ubiquitin-like" evidence="8">
    <location>
        <begin position="4"/>
        <end position="55"/>
    </location>
</feature>
<dbReference type="InterPro" id="IPR028889">
    <property type="entry name" value="USP"/>
</dbReference>
<feature type="region of interest" description="Disordered" evidence="7">
    <location>
        <begin position="425"/>
        <end position="444"/>
    </location>
</feature>
<feature type="compositionally biased region" description="Polar residues" evidence="7">
    <location>
        <begin position="402"/>
        <end position="411"/>
    </location>
</feature>
<comment type="catalytic activity">
    <reaction evidence="1 6">
        <text>Thiol-dependent hydrolysis of ester, thioester, amide, peptide and isopeptide bonds formed by the C-terminal Gly of ubiquitin (a 76-residue protein attached to proteins as an intracellular targeting signal).</text>
        <dbReference type="EC" id="3.4.19.12"/>
    </reaction>
</comment>
<dbReference type="InterPro" id="IPR001394">
    <property type="entry name" value="Peptidase_C19_UCH"/>
</dbReference>
<evidence type="ECO:0000256" key="4">
    <source>
        <dbReference type="ARBA" id="ARBA00022801"/>
    </source>
</evidence>
<gene>
    <name evidence="10" type="ORF">J3R30DRAFT_3462421</name>
</gene>
<feature type="compositionally biased region" description="Low complexity" evidence="7">
    <location>
        <begin position="543"/>
        <end position="560"/>
    </location>
</feature>
<dbReference type="PROSITE" id="PS00972">
    <property type="entry name" value="USP_1"/>
    <property type="match status" value="1"/>
</dbReference>
<dbReference type="InterPro" id="IPR029071">
    <property type="entry name" value="Ubiquitin-like_domsf"/>
</dbReference>
<dbReference type="InterPro" id="IPR044635">
    <property type="entry name" value="UBP14-like"/>
</dbReference>
<keyword evidence="2 6" id="KW-0645">Protease</keyword>
<sequence>MAPISVNIKHAGKTYAVQLDTALPPAVFKESVYNVTAIPVDRMKVMVKGGILKDDSNWIKIAPKAGQTFMVIGTPGELPKAPEKPIVFLEDMDDEDLAAALERPVGLFNLGNTCYMNSTIQALRAIPELQVALGVQSPSASSSSSAPNLGGTLPKPLRDLYANLARTSDAVNPTSFLNVLRQVNPQFAERDRSGKGAMKGRGGGFAQQDAEECYSQVLNSVRDVEVPDTLIHPGTINGAGGQRKKFIEQFMMGEIRRELSSTEAPEEPPTVSNEKIMKIECNINSQTNYMHSGIMSALTSVISKTSPTLGREAQYTQTSRITRLPNYLNVHMVRFAWKADVQKKAKIMRKVKFPTTYDAVDLTSPELKAKLLPASRRLQEIEKERAERRKVRKRTKNAISAPGSSGAAQDSTGEDDITVSGEEAVLNDSASSGNAAGGALEDEEVYRTKEKKELEILIHPDLRADVGASTTGLYELVAIITHKGAAADSGHYMAFVKKSVFHGPPPTLYTGLTANEAGTSNPENVPAGVAEAADPNAMDTDDTSATATASAASTTSTSATDKGKQPASDPYAYEDDEDWYKFDDDKVSVFPKEKLSTLDGGGEDSSAYVLLYRSKDI</sequence>
<evidence type="ECO:0000313" key="10">
    <source>
        <dbReference type="EMBL" id="KAJ4480924.1"/>
    </source>
</evidence>
<dbReference type="Pfam" id="PF00443">
    <property type="entry name" value="UCH"/>
    <property type="match status" value="1"/>
</dbReference>
<keyword evidence="3 6" id="KW-0833">Ubl conjugation pathway</keyword>
<dbReference type="SMART" id="SM00213">
    <property type="entry name" value="UBQ"/>
    <property type="match status" value="1"/>
</dbReference>
<evidence type="ECO:0000259" key="9">
    <source>
        <dbReference type="PROSITE" id="PS50235"/>
    </source>
</evidence>
<proteinExistence type="inferred from homology"/>
<dbReference type="EMBL" id="JAOTPV010000006">
    <property type="protein sequence ID" value="KAJ4480924.1"/>
    <property type="molecule type" value="Genomic_DNA"/>
</dbReference>
<dbReference type="InterPro" id="IPR038765">
    <property type="entry name" value="Papain-like_cys_pep_sf"/>
</dbReference>
<evidence type="ECO:0000256" key="7">
    <source>
        <dbReference type="SAM" id="MobiDB-lite"/>
    </source>
</evidence>
<dbReference type="GO" id="GO:0070628">
    <property type="term" value="F:proteasome binding"/>
    <property type="evidence" value="ECO:0007669"/>
    <property type="project" value="TreeGrafter"/>
</dbReference>
<accession>A0A9W9AFI6</accession>
<evidence type="ECO:0000256" key="2">
    <source>
        <dbReference type="ARBA" id="ARBA00022670"/>
    </source>
</evidence>
<organism evidence="10 11">
    <name type="scientific">Lentinula aciculospora</name>
    <dbReference type="NCBI Taxonomy" id="153920"/>
    <lineage>
        <taxon>Eukaryota</taxon>
        <taxon>Fungi</taxon>
        <taxon>Dikarya</taxon>
        <taxon>Basidiomycota</taxon>
        <taxon>Agaricomycotina</taxon>
        <taxon>Agaricomycetes</taxon>
        <taxon>Agaricomycetidae</taxon>
        <taxon>Agaricales</taxon>
        <taxon>Marasmiineae</taxon>
        <taxon>Omphalotaceae</taxon>
        <taxon>Lentinula</taxon>
    </lineage>
</organism>
<reference evidence="10" key="1">
    <citation type="submission" date="2022-08" db="EMBL/GenBank/DDBJ databases">
        <title>A Global Phylogenomic Analysis of the Shiitake Genus Lentinula.</title>
        <authorList>
            <consortium name="DOE Joint Genome Institute"/>
            <person name="Sierra-Patev S."/>
            <person name="Min B."/>
            <person name="Naranjo-Ortiz M."/>
            <person name="Looney B."/>
            <person name="Konkel Z."/>
            <person name="Slot J.C."/>
            <person name="Sakamoto Y."/>
            <person name="Steenwyk J.L."/>
            <person name="Rokas A."/>
            <person name="Carro J."/>
            <person name="Camarero S."/>
            <person name="Ferreira P."/>
            <person name="Molpeceres G."/>
            <person name="Ruiz-Duenas F.J."/>
            <person name="Serrano A."/>
            <person name="Henrissat B."/>
            <person name="Drula E."/>
            <person name="Hughes K.W."/>
            <person name="Mata J.L."/>
            <person name="Ishikawa N.K."/>
            <person name="Vargas-Isla R."/>
            <person name="Ushijima S."/>
            <person name="Smith C.A."/>
            <person name="Ahrendt S."/>
            <person name="Andreopoulos W."/>
            <person name="He G."/>
            <person name="Labutti K."/>
            <person name="Lipzen A."/>
            <person name="Ng V."/>
            <person name="Riley R."/>
            <person name="Sandor L."/>
            <person name="Barry K."/>
            <person name="Martinez A.T."/>
            <person name="Xiao Y."/>
            <person name="Gibbons J.G."/>
            <person name="Terashima K."/>
            <person name="Grigoriev I.V."/>
            <person name="Hibbett D.S."/>
        </authorList>
    </citation>
    <scope>NUCLEOTIDE SEQUENCE</scope>
    <source>
        <strain evidence="10">JLM2183</strain>
    </source>
</reference>
<dbReference type="SUPFAM" id="SSF54001">
    <property type="entry name" value="Cysteine proteinases"/>
    <property type="match status" value="1"/>
</dbReference>
<feature type="region of interest" description="Disordered" evidence="7">
    <location>
        <begin position="513"/>
        <end position="572"/>
    </location>
</feature>
<name>A0A9W9AFI6_9AGAR</name>
<dbReference type="Proteomes" id="UP001150266">
    <property type="component" value="Unassembled WGS sequence"/>
</dbReference>